<dbReference type="SUPFAM" id="SSF89550">
    <property type="entry name" value="PHP domain-like"/>
    <property type="match status" value="1"/>
</dbReference>
<dbReference type="Proteomes" id="UP001143304">
    <property type="component" value="Unassembled WGS sequence"/>
</dbReference>
<evidence type="ECO:0000313" key="1">
    <source>
        <dbReference type="EMBL" id="MCX2976945.1"/>
    </source>
</evidence>
<gene>
    <name evidence="1" type="ORF">EYC82_06220</name>
</gene>
<accession>A0ABT3T3U6</accession>
<comment type="caution">
    <text evidence="1">The sequence shown here is derived from an EMBL/GenBank/DDBJ whole genome shotgun (WGS) entry which is preliminary data.</text>
</comment>
<organism evidence="1 2">
    <name type="scientific">Candidatus Marimicrobium litorale</name>
    <dbReference type="NCBI Taxonomy" id="2518991"/>
    <lineage>
        <taxon>Bacteria</taxon>
        <taxon>Pseudomonadati</taxon>
        <taxon>Pseudomonadota</taxon>
        <taxon>Gammaproteobacteria</taxon>
        <taxon>Cellvibrionales</taxon>
        <taxon>Halieaceae</taxon>
        <taxon>Marimicrobium</taxon>
    </lineage>
</organism>
<dbReference type="EMBL" id="SHNO01000001">
    <property type="protein sequence ID" value="MCX2976945.1"/>
    <property type="molecule type" value="Genomic_DNA"/>
</dbReference>
<evidence type="ECO:0000313" key="2">
    <source>
        <dbReference type="Proteomes" id="UP001143304"/>
    </source>
</evidence>
<name>A0ABT3T3U6_9GAMM</name>
<sequence length="777" mass="87054">MACTGIVNLKTVHYSCYLWQQGAALVLTVLHYPLRLLLTLALMVLCACGDSQDRGVIQGEALPQPALIKRQAQQLTAMTSQHVVGLSEHPESRILFGDLHVHTTFSPDAFIMSAPIMGGGGLRSPADACDYARYCSALDFWSINDHAEGITPRLWEETRKSIRECNDRASDPDNPDLVAFLGWEWSQVSENRAQHYGHKNVIFRETADNRVPSRPIASPREQLGRAPMGKTAQLLLALADFENREFYYGIQRYYDEIAAAPLCPPDINTRDLPAECLELAADPRTLFTKLDQWGFDSIVIPHGTSWGMNTPPLTSLDKQLNRQQHDPARQILFEIFSGHGNSEQYRDWRAIEQRVDGSLACPAPSDNYLPCCWRAGEIIQERCVGAGFDKNTCETRAANARQNFVDAGISGHLTIPGQQVTDWLNCGNCTDCFLAPMDHRPAASGQYALTRTKIDAKGDPLNFRFGFIGSTDNHRAMPGSGFKQVQRRMITETFGTSSERIGRLQRRDTLEPVPYSIPLDQNGVGLLNLRNMERQNSFWLSGGLAAVHSAARNRDAIWQGMKEREVYGTTGDRILLWFDLLLDDTRVPMGGAATASASPRFRVSAVGDFKQLPGCPLFAKNALGTERLQRLCGGECYNPSDQRQRIQRIEVIRIKPQIESDEPVANLIQDPWMILPCPDDPLGCTVEFEDKEFPDSQRNTVYYVRAIQEKAEMINAGNLRCEYSEQGECITANPCYGDYRTNKEDDCLYPAEQRAWSSPIFVSYQPSTEQRDEVAEP</sequence>
<dbReference type="Pfam" id="PF12228">
    <property type="entry name" value="DUF3604"/>
    <property type="match status" value="1"/>
</dbReference>
<reference evidence="1" key="1">
    <citation type="submission" date="2019-02" db="EMBL/GenBank/DDBJ databases">
        <authorList>
            <person name="Li S.-H."/>
        </authorList>
    </citation>
    <scope>NUCLEOTIDE SEQUENCE</scope>
    <source>
        <strain evidence="1">IMCC11814</strain>
    </source>
</reference>
<dbReference type="InterPro" id="IPR016195">
    <property type="entry name" value="Pol/histidinol_Pase-like"/>
</dbReference>
<proteinExistence type="predicted"/>
<dbReference type="InterPro" id="IPR022028">
    <property type="entry name" value="DUF3604"/>
</dbReference>
<keyword evidence="2" id="KW-1185">Reference proteome</keyword>
<dbReference type="Gene3D" id="3.20.20.140">
    <property type="entry name" value="Metal-dependent hydrolases"/>
    <property type="match status" value="1"/>
</dbReference>
<protein>
    <submittedName>
        <fullName evidence="1">DUF3604 domain-containing protein</fullName>
    </submittedName>
</protein>